<feature type="chain" id="PRO_5017267744" description="DUF3153 domain-containing protein" evidence="2">
    <location>
        <begin position="24"/>
        <end position="262"/>
    </location>
</feature>
<dbReference type="AlphaFoldDB" id="A0A399J8U8"/>
<sequence>MKRFMKALPVILVGGLALTGCSATETPAAEKNFALEYTTHAEGDALGDAVNTGADVLGKNAVTAAAQLSSLGLVNSTVDISSTNADKKQSAELTLKGITAESITTAKKSSAEYIAGIMTQWQGGDTSKTEEQFWADESVKTYFAAYPGVALVEALPALSESEGAHTATFSPRLIDVLKSNNATVTLTVPGSASVTGSPAGVTVSGHEVSIDPAQLKAGESIAVSYHDPAPVMSWWLSAVLWVLGIIVTVLLIMIALAPRRRD</sequence>
<organism evidence="3 4">
    <name type="scientific">Galactobacter valiniphilus</name>
    <dbReference type="NCBI Taxonomy" id="2676122"/>
    <lineage>
        <taxon>Bacteria</taxon>
        <taxon>Bacillati</taxon>
        <taxon>Actinomycetota</taxon>
        <taxon>Actinomycetes</taxon>
        <taxon>Micrococcales</taxon>
        <taxon>Micrococcaceae</taxon>
        <taxon>Galactobacter</taxon>
    </lineage>
</organism>
<keyword evidence="1" id="KW-0812">Transmembrane</keyword>
<keyword evidence="2" id="KW-0732">Signal</keyword>
<evidence type="ECO:0000313" key="3">
    <source>
        <dbReference type="EMBL" id="RII41500.1"/>
    </source>
</evidence>
<evidence type="ECO:0008006" key="5">
    <source>
        <dbReference type="Google" id="ProtNLM"/>
    </source>
</evidence>
<gene>
    <name evidence="3" type="ORF">DWB68_12290</name>
</gene>
<reference evidence="3 4" key="1">
    <citation type="submission" date="2018-07" db="EMBL/GenBank/DDBJ databases">
        <title>Arthrobacter sp. nov., isolated from raw cow's milk with high bacterial count.</title>
        <authorList>
            <person name="Hahne J."/>
            <person name="Isele D."/>
            <person name="Lipski A."/>
        </authorList>
    </citation>
    <scope>NUCLEOTIDE SEQUENCE [LARGE SCALE GENOMIC DNA]</scope>
    <source>
        <strain evidence="3 4">JZ R-35</strain>
    </source>
</reference>
<proteinExistence type="predicted"/>
<dbReference type="PROSITE" id="PS51257">
    <property type="entry name" value="PROKAR_LIPOPROTEIN"/>
    <property type="match status" value="1"/>
</dbReference>
<dbReference type="EMBL" id="QQXK01000026">
    <property type="protein sequence ID" value="RII41500.1"/>
    <property type="molecule type" value="Genomic_DNA"/>
</dbReference>
<evidence type="ECO:0000313" key="4">
    <source>
        <dbReference type="Proteomes" id="UP000265419"/>
    </source>
</evidence>
<protein>
    <recommendedName>
        <fullName evidence="5">DUF3153 domain-containing protein</fullName>
    </recommendedName>
</protein>
<dbReference type="Proteomes" id="UP000265419">
    <property type="component" value="Unassembled WGS sequence"/>
</dbReference>
<feature type="signal peptide" evidence="2">
    <location>
        <begin position="1"/>
        <end position="23"/>
    </location>
</feature>
<keyword evidence="1" id="KW-1133">Transmembrane helix</keyword>
<name>A0A399J8U8_9MICC</name>
<evidence type="ECO:0000256" key="2">
    <source>
        <dbReference type="SAM" id="SignalP"/>
    </source>
</evidence>
<feature type="transmembrane region" description="Helical" evidence="1">
    <location>
        <begin position="234"/>
        <end position="257"/>
    </location>
</feature>
<keyword evidence="1" id="KW-0472">Membrane</keyword>
<keyword evidence="4" id="KW-1185">Reference proteome</keyword>
<comment type="caution">
    <text evidence="3">The sequence shown here is derived from an EMBL/GenBank/DDBJ whole genome shotgun (WGS) entry which is preliminary data.</text>
</comment>
<accession>A0A399J8U8</accession>
<evidence type="ECO:0000256" key="1">
    <source>
        <dbReference type="SAM" id="Phobius"/>
    </source>
</evidence>